<evidence type="ECO:0000313" key="1">
    <source>
        <dbReference type="EMBL" id="NMO01767.1"/>
    </source>
</evidence>
<organism evidence="1 2">
    <name type="scientific">Gordonia asplenii</name>
    <dbReference type="NCBI Taxonomy" id="2725283"/>
    <lineage>
        <taxon>Bacteria</taxon>
        <taxon>Bacillati</taxon>
        <taxon>Actinomycetota</taxon>
        <taxon>Actinomycetes</taxon>
        <taxon>Mycobacteriales</taxon>
        <taxon>Gordoniaceae</taxon>
        <taxon>Gordonia</taxon>
    </lineage>
</organism>
<keyword evidence="2" id="KW-1185">Reference proteome</keyword>
<protein>
    <submittedName>
        <fullName evidence="1">TIGR04255 family protein</fullName>
    </submittedName>
</protein>
<proteinExistence type="predicted"/>
<comment type="caution">
    <text evidence="1">The sequence shown here is derived from an EMBL/GenBank/DDBJ whole genome shotgun (WGS) entry which is preliminary data.</text>
</comment>
<dbReference type="Proteomes" id="UP000550729">
    <property type="component" value="Unassembled WGS sequence"/>
</dbReference>
<dbReference type="NCBIfam" id="TIGR04255">
    <property type="entry name" value="sporadTIGR04255"/>
    <property type="match status" value="1"/>
</dbReference>
<evidence type="ECO:0000313" key="2">
    <source>
        <dbReference type="Proteomes" id="UP000550729"/>
    </source>
</evidence>
<sequence length="271" mass="29646">MATIPNPFAAKEPGNIPLPKAPLLRTIAQVRFPQMAKFASNEDGVATAIAGALADDYPLIEAGREVAVTLTPDGMSQSNPSSRLWRLTSADGSRQVSFGATFLSVDSTTYTHRSEFAQWVDGAWEALAAEIPIPYITRLGVRYINQLTDQKHLDRLSELFRPAVLGVAMAEKDDAAQLASSITETQYQLADGARFTARYGLLPKGTVIDTASSPYDYPTCVFDTDSYREFDAGAKQPDNLVDEVKDLALNGYRFFRWSVTDDFLSAFGGEL</sequence>
<dbReference type="AlphaFoldDB" id="A0A848KUR9"/>
<name>A0A848KUR9_9ACTN</name>
<reference evidence="1 2" key="1">
    <citation type="submission" date="2020-04" db="EMBL/GenBank/DDBJ databases">
        <title>Gordonia sp. nov. TBRC 11910.</title>
        <authorList>
            <person name="Suriyachadkun C."/>
        </authorList>
    </citation>
    <scope>NUCLEOTIDE SEQUENCE [LARGE SCALE GENOMIC DNA]</scope>
    <source>
        <strain evidence="1 2">TBRC 11910</strain>
    </source>
</reference>
<dbReference type="RefSeq" id="WP_170194264.1">
    <property type="nucleotide sequence ID" value="NZ_JABBNB010000009.1"/>
</dbReference>
<gene>
    <name evidence="1" type="ORF">HH308_11135</name>
</gene>
<dbReference type="EMBL" id="JABBNB010000009">
    <property type="protein sequence ID" value="NMO01767.1"/>
    <property type="molecule type" value="Genomic_DNA"/>
</dbReference>
<accession>A0A848KUR9</accession>
<dbReference type="InterPro" id="IPR026349">
    <property type="entry name" value="CHP04255"/>
</dbReference>